<dbReference type="Pfam" id="PF05685">
    <property type="entry name" value="Uma2"/>
    <property type="match status" value="1"/>
</dbReference>
<dbReference type="RefSeq" id="WP_013322981.1">
    <property type="nucleotide sequence ID" value="NC_014501.1"/>
</dbReference>
<protein>
    <recommendedName>
        <fullName evidence="2">Putative restriction endonuclease domain-containing protein</fullName>
    </recommendedName>
</protein>
<sequence>MTSTVELQKTPRIIWEKLPDDYILPDDPVDNISQPLLASALTEALELSGLVTPEMLIAVNMGICVKVDSKIVLKAPDWFFVPRVFPVADGTIRRSYTPHTEGEVPAIVMEFLSETEGGEYSIRPIYPYGKLWFYEKIIKVPTYVIFEPDSGRLEVRQLGQQDYEIQSPDGQGRYFIESIGLYLGVWHGTRLNLTTHWLRWWDEQGNLLLWGPERIAQDQQRIQQAEVKAEQERQRAEQEHQRAEQERQRAEIAQQEIVRLQELLKNAGISQEEN</sequence>
<dbReference type="EMBL" id="CP002198">
    <property type="protein sequence ID" value="ADN14878.1"/>
    <property type="molecule type" value="Genomic_DNA"/>
</dbReference>
<evidence type="ECO:0000313" key="4">
    <source>
        <dbReference type="Proteomes" id="UP000008206"/>
    </source>
</evidence>
<gene>
    <name evidence="3" type="ordered locus">Cyan7822_2921</name>
</gene>
<dbReference type="eggNOG" id="COG4636">
    <property type="taxonomic scope" value="Bacteria"/>
</dbReference>
<feature type="region of interest" description="Disordered" evidence="1">
    <location>
        <begin position="226"/>
        <end position="248"/>
    </location>
</feature>
<name>E0U7R6_GLOV7</name>
<keyword evidence="4" id="KW-1185">Reference proteome</keyword>
<dbReference type="STRING" id="497965.Cyan7822_2921"/>
<accession>E0U7R6</accession>
<organism evidence="3 4">
    <name type="scientific">Gloeothece verrucosa (strain PCC 7822)</name>
    <name type="common">Cyanothece sp. (strain PCC 7822)</name>
    <dbReference type="NCBI Taxonomy" id="497965"/>
    <lineage>
        <taxon>Bacteria</taxon>
        <taxon>Bacillati</taxon>
        <taxon>Cyanobacteriota</taxon>
        <taxon>Cyanophyceae</taxon>
        <taxon>Oscillatoriophycideae</taxon>
        <taxon>Chroococcales</taxon>
        <taxon>Aphanothecaceae</taxon>
        <taxon>Gloeothece</taxon>
        <taxon>Gloeothece verrucosa</taxon>
    </lineage>
</organism>
<dbReference type="Proteomes" id="UP000008206">
    <property type="component" value="Chromosome"/>
</dbReference>
<feature type="compositionally biased region" description="Basic and acidic residues" evidence="1">
    <location>
        <begin position="227"/>
        <end position="248"/>
    </location>
</feature>
<dbReference type="OrthoDB" id="449360at2"/>
<evidence type="ECO:0000259" key="2">
    <source>
        <dbReference type="Pfam" id="PF05685"/>
    </source>
</evidence>
<dbReference type="InterPro" id="IPR008538">
    <property type="entry name" value="Uma2"/>
</dbReference>
<evidence type="ECO:0000313" key="3">
    <source>
        <dbReference type="EMBL" id="ADN14878.1"/>
    </source>
</evidence>
<proteinExistence type="predicted"/>
<dbReference type="PANTHER" id="PTHR33352:SF3">
    <property type="entry name" value="SLR1612 PROTEIN"/>
    <property type="match status" value="1"/>
</dbReference>
<dbReference type="PANTHER" id="PTHR33352">
    <property type="entry name" value="SLR1095 PROTEIN"/>
    <property type="match status" value="1"/>
</dbReference>
<dbReference type="KEGG" id="cyj:Cyan7822_2921"/>
<evidence type="ECO:0000256" key="1">
    <source>
        <dbReference type="SAM" id="MobiDB-lite"/>
    </source>
</evidence>
<dbReference type="AlphaFoldDB" id="E0U7R6"/>
<dbReference type="HOGENOM" id="CLU_075279_2_1_3"/>
<feature type="domain" description="Putative restriction endonuclease" evidence="2">
    <location>
        <begin position="54"/>
        <end position="184"/>
    </location>
</feature>
<reference evidence="4" key="1">
    <citation type="journal article" date="2011" name="MBio">
        <title>Novel metabolic attributes of the genus Cyanothece, comprising a group of unicellular nitrogen-fixing Cyanobacteria.</title>
        <authorList>
            <person name="Bandyopadhyay A."/>
            <person name="Elvitigala T."/>
            <person name="Welsh E."/>
            <person name="Stockel J."/>
            <person name="Liberton M."/>
            <person name="Min H."/>
            <person name="Sherman L.A."/>
            <person name="Pakrasi H.B."/>
        </authorList>
    </citation>
    <scope>NUCLEOTIDE SEQUENCE [LARGE SCALE GENOMIC DNA]</scope>
    <source>
        <strain evidence="4">PCC 7822</strain>
    </source>
</reference>